<protein>
    <submittedName>
        <fullName evidence="1">12500_t:CDS:1</fullName>
    </submittedName>
</protein>
<feature type="non-terminal residue" evidence="1">
    <location>
        <position position="167"/>
    </location>
</feature>
<gene>
    <name evidence="1" type="ORF">ALEPTO_LOCUS12352</name>
</gene>
<proteinExistence type="predicted"/>
<organism evidence="1 2">
    <name type="scientific">Ambispora leptoticha</name>
    <dbReference type="NCBI Taxonomy" id="144679"/>
    <lineage>
        <taxon>Eukaryota</taxon>
        <taxon>Fungi</taxon>
        <taxon>Fungi incertae sedis</taxon>
        <taxon>Mucoromycota</taxon>
        <taxon>Glomeromycotina</taxon>
        <taxon>Glomeromycetes</taxon>
        <taxon>Archaeosporales</taxon>
        <taxon>Ambisporaceae</taxon>
        <taxon>Ambispora</taxon>
    </lineage>
</organism>
<dbReference type="EMBL" id="CAJVPS010027275">
    <property type="protein sequence ID" value="CAG8723651.1"/>
    <property type="molecule type" value="Genomic_DNA"/>
</dbReference>
<dbReference type="Proteomes" id="UP000789508">
    <property type="component" value="Unassembled WGS sequence"/>
</dbReference>
<sequence>QISITSPTQNQQYVIGSTIPIAGKVQYEGLAYLENITLQTLDGDTGEVIDDNFYNTTRQDLDDDRAFSTTLFLDPEIYVPKGHQLDNDDVATGIYTIHAIGDCTYFNVTIGEKQRMQIFDDVKFMIVNDTNLSRDVFRSYNSATENLSSNSHRRRWMRHRLRSLFKI</sequence>
<comment type="caution">
    <text evidence="1">The sequence shown here is derived from an EMBL/GenBank/DDBJ whole genome shotgun (WGS) entry which is preliminary data.</text>
</comment>
<keyword evidence="2" id="KW-1185">Reference proteome</keyword>
<evidence type="ECO:0000313" key="2">
    <source>
        <dbReference type="Proteomes" id="UP000789508"/>
    </source>
</evidence>
<dbReference type="AlphaFoldDB" id="A0A9N9I734"/>
<dbReference type="OrthoDB" id="2465718at2759"/>
<reference evidence="1" key="1">
    <citation type="submission" date="2021-06" db="EMBL/GenBank/DDBJ databases">
        <authorList>
            <person name="Kallberg Y."/>
            <person name="Tangrot J."/>
            <person name="Rosling A."/>
        </authorList>
    </citation>
    <scope>NUCLEOTIDE SEQUENCE</scope>
    <source>
        <strain evidence="1">FL130A</strain>
    </source>
</reference>
<name>A0A9N9I734_9GLOM</name>
<accession>A0A9N9I734</accession>
<evidence type="ECO:0000313" key="1">
    <source>
        <dbReference type="EMBL" id="CAG8723651.1"/>
    </source>
</evidence>